<dbReference type="InterPro" id="IPR043129">
    <property type="entry name" value="ATPase_NBD"/>
</dbReference>
<evidence type="ECO:0000313" key="4">
    <source>
        <dbReference type="Proteomes" id="UP000004810"/>
    </source>
</evidence>
<dbReference type="GO" id="GO:0016773">
    <property type="term" value="F:phosphotransferase activity, alcohol group as acceptor"/>
    <property type="evidence" value="ECO:0007669"/>
    <property type="project" value="InterPro"/>
</dbReference>
<dbReference type="Pfam" id="PF03727">
    <property type="entry name" value="Hexokinase_2"/>
    <property type="match status" value="1"/>
</dbReference>
<feature type="non-terminal residue" evidence="3">
    <location>
        <position position="1"/>
    </location>
</feature>
<gene>
    <name evidence="3" type="ORF">WUBG_19142</name>
</gene>
<reference evidence="4" key="1">
    <citation type="submission" date="2012-08" db="EMBL/GenBank/DDBJ databases">
        <title>The Genome Sequence of Wuchereria bancrofti.</title>
        <authorList>
            <person name="Nutman T.B."/>
            <person name="Fink D.L."/>
            <person name="Russ C."/>
            <person name="Young S."/>
            <person name="Zeng Q."/>
            <person name="Koehrsen M."/>
            <person name="Alvarado L."/>
            <person name="Berlin A."/>
            <person name="Chapman S.B."/>
            <person name="Chen Z."/>
            <person name="Freedman E."/>
            <person name="Gellesch M."/>
            <person name="Goldberg J."/>
            <person name="Griggs A."/>
            <person name="Gujja S."/>
            <person name="Heilman E.R."/>
            <person name="Heiman D."/>
            <person name="Hepburn T."/>
            <person name="Howarth C."/>
            <person name="Jen D."/>
            <person name="Larson L."/>
            <person name="Lewis B."/>
            <person name="Mehta T."/>
            <person name="Park D."/>
            <person name="Pearson M."/>
            <person name="Roberts A."/>
            <person name="Saif S."/>
            <person name="Shea T."/>
            <person name="Shenoy N."/>
            <person name="Sisk P."/>
            <person name="Stolte C."/>
            <person name="Sykes S."/>
            <person name="Walk T."/>
            <person name="White J."/>
            <person name="Yandava C."/>
            <person name="Haas B."/>
            <person name="Henn M.R."/>
            <person name="Nusbaum C."/>
            <person name="Birren B."/>
        </authorList>
    </citation>
    <scope>NUCLEOTIDE SEQUENCE [LARGE SCALE GENOMIC DNA]</scope>
    <source>
        <strain evidence="4">NA</strain>
    </source>
</reference>
<dbReference type="GO" id="GO:0005975">
    <property type="term" value="P:carbohydrate metabolic process"/>
    <property type="evidence" value="ECO:0007669"/>
    <property type="project" value="InterPro"/>
</dbReference>
<comment type="pathway">
    <text evidence="1">Carbohydrate degradation; glycolysis; D-glyceraldehyde 3-phosphate and glycerone phosphate from D-glucose: step 1/4.</text>
</comment>
<dbReference type="Gene3D" id="3.40.367.20">
    <property type="match status" value="1"/>
</dbReference>
<dbReference type="EMBL" id="ADBV01024576">
    <property type="protein sequence ID" value="EJW69949.1"/>
    <property type="molecule type" value="Genomic_DNA"/>
</dbReference>
<evidence type="ECO:0000259" key="2">
    <source>
        <dbReference type="Pfam" id="PF03727"/>
    </source>
</evidence>
<dbReference type="AlphaFoldDB" id="J9E3H7"/>
<sequence length="60" mass="6979">IACVLNRVRKRNMVVGIDGSTYKYHPFFDFWVHDKLKELVDPGLKVGIAYISLINFIIVR</sequence>
<accession>J9E3H7</accession>
<name>J9E3H7_WUCBA</name>
<feature type="domain" description="Hexokinase C-terminal" evidence="2">
    <location>
        <begin position="1"/>
        <end position="45"/>
    </location>
</feature>
<dbReference type="GO" id="GO:0005524">
    <property type="term" value="F:ATP binding"/>
    <property type="evidence" value="ECO:0007669"/>
    <property type="project" value="InterPro"/>
</dbReference>
<evidence type="ECO:0000256" key="1">
    <source>
        <dbReference type="ARBA" id="ARBA00004888"/>
    </source>
</evidence>
<comment type="caution">
    <text evidence="3">The sequence shown here is derived from an EMBL/GenBank/DDBJ whole genome shotgun (WGS) entry which is preliminary data.</text>
</comment>
<dbReference type="SUPFAM" id="SSF53067">
    <property type="entry name" value="Actin-like ATPase domain"/>
    <property type="match status" value="1"/>
</dbReference>
<dbReference type="Proteomes" id="UP000004810">
    <property type="component" value="Unassembled WGS sequence"/>
</dbReference>
<organism evidence="3 4">
    <name type="scientific">Wuchereria bancrofti</name>
    <dbReference type="NCBI Taxonomy" id="6293"/>
    <lineage>
        <taxon>Eukaryota</taxon>
        <taxon>Metazoa</taxon>
        <taxon>Ecdysozoa</taxon>
        <taxon>Nematoda</taxon>
        <taxon>Chromadorea</taxon>
        <taxon>Rhabditida</taxon>
        <taxon>Spirurina</taxon>
        <taxon>Spiruromorpha</taxon>
        <taxon>Filarioidea</taxon>
        <taxon>Onchocercidae</taxon>
        <taxon>Wuchereria</taxon>
    </lineage>
</organism>
<proteinExistence type="predicted"/>
<dbReference type="InterPro" id="IPR022673">
    <property type="entry name" value="Hexokinase_C"/>
</dbReference>
<protein>
    <recommendedName>
        <fullName evidence="2">Hexokinase C-terminal domain-containing protein</fullName>
    </recommendedName>
</protein>
<evidence type="ECO:0000313" key="3">
    <source>
        <dbReference type="EMBL" id="EJW69949.1"/>
    </source>
</evidence>